<name>A0A4Q2KBB3_9FIRM</name>
<evidence type="ECO:0000313" key="2">
    <source>
        <dbReference type="Proteomes" id="UP000291269"/>
    </source>
</evidence>
<proteinExistence type="predicted"/>
<sequence>MEEREKLAAAKKYLDDLANGVDPLTGRILPEDSGVNNVRVSRCLFYVSSVLEKVIENGGSVGARVKKPKKLIFSLSQTEKDAIEITETPVLLADFVERVNANVDLNVMKKVSAKAFTDWMIANGILEEKFIKDKNRKFPTLLGNNLGVITEERQGLYGKYVAILYTKTAQEFLVDNLDEIVQAYYG</sequence>
<dbReference type="Proteomes" id="UP000291269">
    <property type="component" value="Unassembled WGS sequence"/>
</dbReference>
<keyword evidence="2" id="KW-1185">Reference proteome</keyword>
<organism evidence="1 2">
    <name type="scientific">Candidatus Borkfalkia ceftriaxoniphila</name>
    <dbReference type="NCBI Taxonomy" id="2508949"/>
    <lineage>
        <taxon>Bacteria</taxon>
        <taxon>Bacillati</taxon>
        <taxon>Bacillota</taxon>
        <taxon>Clostridia</taxon>
        <taxon>Christensenellales</taxon>
        <taxon>Christensenellaceae</taxon>
        <taxon>Candidatus Borkfalkia</taxon>
    </lineage>
</organism>
<evidence type="ECO:0000313" key="1">
    <source>
        <dbReference type="EMBL" id="RXZ61888.1"/>
    </source>
</evidence>
<gene>
    <name evidence="1" type="ORF">ESZ91_05735</name>
</gene>
<comment type="caution">
    <text evidence="1">The sequence shown here is derived from an EMBL/GenBank/DDBJ whole genome shotgun (WGS) entry which is preliminary data.</text>
</comment>
<dbReference type="AlphaFoldDB" id="A0A4Q2KBB3"/>
<accession>A0A4Q2KBB3</accession>
<dbReference type="EMBL" id="SDOZ01000002">
    <property type="protein sequence ID" value="RXZ61888.1"/>
    <property type="molecule type" value="Genomic_DNA"/>
</dbReference>
<reference evidence="1 2" key="1">
    <citation type="journal article" date="2019" name="Gut">
        <title>Antibiotics-induced monodominance of a novel gut bacterial order.</title>
        <authorList>
            <person name="Hildebrand F."/>
            <person name="Moitinho-Silva L."/>
            <person name="Blasche S."/>
            <person name="Jahn M.T."/>
            <person name="Gossmann T.I."/>
            <person name="Heuerta-Cepas J."/>
            <person name="Hercog R."/>
            <person name="Luetge M."/>
            <person name="Bahram M."/>
            <person name="Pryszlak A."/>
            <person name="Alves R.J."/>
            <person name="Waszak S.M."/>
            <person name="Zhu A."/>
            <person name="Ye L."/>
            <person name="Costea P.I."/>
            <person name="Aalvink S."/>
            <person name="Belzer C."/>
            <person name="Forslund S.K."/>
            <person name="Sunagawa S."/>
            <person name="Hentschel U."/>
            <person name="Merten C."/>
            <person name="Patil K.R."/>
            <person name="Benes V."/>
            <person name="Bork P."/>
        </authorList>
    </citation>
    <scope>NUCLEOTIDE SEQUENCE [LARGE SCALE GENOMIC DNA]</scope>
    <source>
        <strain evidence="1 2">HDS1380</strain>
    </source>
</reference>
<protein>
    <submittedName>
        <fullName evidence="1">Uncharacterized protein</fullName>
    </submittedName>
</protein>
<dbReference type="OrthoDB" id="2847528at2"/>
<dbReference type="RefSeq" id="WP_129225012.1">
    <property type="nucleotide sequence ID" value="NZ_SDOZ01000002.1"/>
</dbReference>